<gene>
    <name evidence="1" type="ORF">RRG08_057644</name>
</gene>
<protein>
    <submittedName>
        <fullName evidence="1">Uncharacterized protein</fullName>
    </submittedName>
</protein>
<organism evidence="1 2">
    <name type="scientific">Elysia crispata</name>
    <name type="common">lettuce slug</name>
    <dbReference type="NCBI Taxonomy" id="231223"/>
    <lineage>
        <taxon>Eukaryota</taxon>
        <taxon>Metazoa</taxon>
        <taxon>Spiralia</taxon>
        <taxon>Lophotrochozoa</taxon>
        <taxon>Mollusca</taxon>
        <taxon>Gastropoda</taxon>
        <taxon>Heterobranchia</taxon>
        <taxon>Euthyneura</taxon>
        <taxon>Panpulmonata</taxon>
        <taxon>Sacoglossa</taxon>
        <taxon>Placobranchoidea</taxon>
        <taxon>Plakobranchidae</taxon>
        <taxon>Elysia</taxon>
    </lineage>
</organism>
<comment type="caution">
    <text evidence="1">The sequence shown here is derived from an EMBL/GenBank/DDBJ whole genome shotgun (WGS) entry which is preliminary data.</text>
</comment>
<evidence type="ECO:0000313" key="2">
    <source>
        <dbReference type="Proteomes" id="UP001283361"/>
    </source>
</evidence>
<sequence>MELGCSGLSRAYTQQLLLFLEQGILGKISRDKTKQNHLGFQSSVPSPTILPQLVNLSRIFPRSPSNKHLDYRVDAQL</sequence>
<dbReference type="Proteomes" id="UP001283361">
    <property type="component" value="Unassembled WGS sequence"/>
</dbReference>
<keyword evidence="2" id="KW-1185">Reference proteome</keyword>
<accession>A0AAE1A0S4</accession>
<reference evidence="1" key="1">
    <citation type="journal article" date="2023" name="G3 (Bethesda)">
        <title>A reference genome for the long-term kleptoplast-retaining sea slug Elysia crispata morphotype clarki.</title>
        <authorList>
            <person name="Eastman K.E."/>
            <person name="Pendleton A.L."/>
            <person name="Shaikh M.A."/>
            <person name="Suttiyut T."/>
            <person name="Ogas R."/>
            <person name="Tomko P."/>
            <person name="Gavelis G."/>
            <person name="Widhalm J.R."/>
            <person name="Wisecaver J.H."/>
        </authorList>
    </citation>
    <scope>NUCLEOTIDE SEQUENCE</scope>
    <source>
        <strain evidence="1">ECLA1</strain>
    </source>
</reference>
<dbReference type="EMBL" id="JAWDGP010002856">
    <property type="protein sequence ID" value="KAK3779274.1"/>
    <property type="molecule type" value="Genomic_DNA"/>
</dbReference>
<evidence type="ECO:0000313" key="1">
    <source>
        <dbReference type="EMBL" id="KAK3779274.1"/>
    </source>
</evidence>
<name>A0AAE1A0S4_9GAST</name>
<dbReference type="AlphaFoldDB" id="A0AAE1A0S4"/>
<proteinExistence type="predicted"/>